<dbReference type="AlphaFoldDB" id="A0A3N4PV02"/>
<dbReference type="Gene3D" id="3.40.50.12370">
    <property type="match status" value="1"/>
</dbReference>
<proteinExistence type="predicted"/>
<name>A0A3N4PV02_9BACT</name>
<evidence type="ECO:0000313" key="2">
    <source>
        <dbReference type="Proteomes" id="UP000278351"/>
    </source>
</evidence>
<dbReference type="SUPFAM" id="SSF52402">
    <property type="entry name" value="Adenine nucleotide alpha hydrolases-like"/>
    <property type="match status" value="2"/>
</dbReference>
<keyword evidence="2" id="KW-1185">Reference proteome</keyword>
<dbReference type="RefSeq" id="WP_123847901.1">
    <property type="nucleotide sequence ID" value="NZ_RPDH01000002.1"/>
</dbReference>
<evidence type="ECO:0008006" key="3">
    <source>
        <dbReference type="Google" id="ProtNLM"/>
    </source>
</evidence>
<gene>
    <name evidence="1" type="ORF">EGT74_17945</name>
</gene>
<organism evidence="1 2">
    <name type="scientific">Chitinophaga lutea</name>
    <dbReference type="NCBI Taxonomy" id="2488634"/>
    <lineage>
        <taxon>Bacteria</taxon>
        <taxon>Pseudomonadati</taxon>
        <taxon>Bacteroidota</taxon>
        <taxon>Chitinophagia</taxon>
        <taxon>Chitinophagales</taxon>
        <taxon>Chitinophagaceae</taxon>
        <taxon>Chitinophaga</taxon>
    </lineage>
</organism>
<dbReference type="Proteomes" id="UP000278351">
    <property type="component" value="Unassembled WGS sequence"/>
</dbReference>
<evidence type="ECO:0000313" key="1">
    <source>
        <dbReference type="EMBL" id="RPE08901.1"/>
    </source>
</evidence>
<dbReference type="OrthoDB" id="659195at2"/>
<comment type="caution">
    <text evidence="1">The sequence shown here is derived from an EMBL/GenBank/DDBJ whole genome shotgun (WGS) entry which is preliminary data.</text>
</comment>
<accession>A0A3N4PV02</accession>
<dbReference type="EMBL" id="RPDH01000002">
    <property type="protein sequence ID" value="RPE08901.1"/>
    <property type="molecule type" value="Genomic_DNA"/>
</dbReference>
<reference evidence="1 2" key="1">
    <citation type="submission" date="2018-11" db="EMBL/GenBank/DDBJ databases">
        <title>Chitinophaga lutea sp.nov., isolate from arsenic contaminated soil.</title>
        <authorList>
            <person name="Zong Y."/>
        </authorList>
    </citation>
    <scope>NUCLEOTIDE SEQUENCE [LARGE SCALE GENOMIC DNA]</scope>
    <source>
        <strain evidence="1 2">ZY74</strain>
    </source>
</reference>
<protein>
    <recommendedName>
        <fullName evidence="3">Universal stress protein</fullName>
    </recommendedName>
</protein>
<sequence length="274" mass="30960">MKKVLLAFDGTNFSQGAFEFAKRLNEQEPILLVGSFLPQIEISSSWSYAAGSMGVVMPLVEDFNSAVIENNVAQFESLCGKHGIECRVHTFPYDLAIPELRKESRFADLLVLGGESFYHQLGFEKPNEYLRMMVQDAECPVVVTPEQFTFPQSVVLAYDGSDDAVYAIKNFAYLFPHLAQLDTTLVHATTKKHARMPDAEYITELVARHYPRLTVRELEDTPRRLFGKWLADMPDPIVVSGAYGRSDISMMFRQSFAAEIISEHKLPLFIAHRA</sequence>